<proteinExistence type="predicted"/>
<dbReference type="EMBL" id="JBHUDO010000002">
    <property type="protein sequence ID" value="MFD1646461.1"/>
    <property type="molecule type" value="Genomic_DNA"/>
</dbReference>
<protein>
    <submittedName>
        <fullName evidence="1">Uncharacterized protein</fullName>
    </submittedName>
</protein>
<dbReference type="PROSITE" id="PS51318">
    <property type="entry name" value="TAT"/>
    <property type="match status" value="1"/>
</dbReference>
<dbReference type="AlphaFoldDB" id="A0ABD6DJF0"/>
<evidence type="ECO:0000313" key="1">
    <source>
        <dbReference type="EMBL" id="MFD1646461.1"/>
    </source>
</evidence>
<evidence type="ECO:0000313" key="2">
    <source>
        <dbReference type="Proteomes" id="UP001597034"/>
    </source>
</evidence>
<dbReference type="Proteomes" id="UP001597034">
    <property type="component" value="Unassembled WGS sequence"/>
</dbReference>
<accession>A0ABD6DJF0</accession>
<comment type="caution">
    <text evidence="1">The sequence shown here is derived from an EMBL/GenBank/DDBJ whole genome shotgun (WGS) entry which is preliminary data.</text>
</comment>
<sequence length="272" mass="29776">MHPPSRRRLLAAVGTAALGGFASGRPTRQPAPRLAVAVHPDARFGWNGTTRSVRDAVRTGVEQVASRAERTLDVTVERNVTEGEPIPPAAVSSTDQPALFDSVERWLRDRDAYDDGTCHLYLPRLPFDQALGYGGANRDVASGGAVAFANLGATEFWDDRAVSENMAVHEWLHTVLRPEVAAAVNGSRCEHDLGVVARRDLETVVVTPLATSYADTTLVGGETRWHGSGCYDHASFSTHDGREHDPRHWTHTWQLSDATLRATTRYVDGYLR</sequence>
<organism evidence="1 2">
    <name type="scientific">Haloarchaeobius litoreus</name>
    <dbReference type="NCBI Taxonomy" id="755306"/>
    <lineage>
        <taxon>Archaea</taxon>
        <taxon>Methanobacteriati</taxon>
        <taxon>Methanobacteriota</taxon>
        <taxon>Stenosarchaea group</taxon>
        <taxon>Halobacteria</taxon>
        <taxon>Halobacteriales</taxon>
        <taxon>Halorubellaceae</taxon>
        <taxon>Haloarchaeobius</taxon>
    </lineage>
</organism>
<gene>
    <name evidence="1" type="ORF">ACFSBL_12295</name>
</gene>
<name>A0ABD6DJF0_9EURY</name>
<reference evidence="1 2" key="1">
    <citation type="journal article" date="2019" name="Int. J. Syst. Evol. Microbiol.">
        <title>The Global Catalogue of Microorganisms (GCM) 10K type strain sequencing project: providing services to taxonomists for standard genome sequencing and annotation.</title>
        <authorList>
            <consortium name="The Broad Institute Genomics Platform"/>
            <consortium name="The Broad Institute Genome Sequencing Center for Infectious Disease"/>
            <person name="Wu L."/>
            <person name="Ma J."/>
        </authorList>
    </citation>
    <scope>NUCLEOTIDE SEQUENCE [LARGE SCALE GENOMIC DNA]</scope>
    <source>
        <strain evidence="1 2">CGMCC 1.10390</strain>
    </source>
</reference>
<keyword evidence="2" id="KW-1185">Reference proteome</keyword>
<dbReference type="RefSeq" id="WP_256398023.1">
    <property type="nucleotide sequence ID" value="NZ_JANHJR010000001.1"/>
</dbReference>
<dbReference type="InterPro" id="IPR006311">
    <property type="entry name" value="TAT_signal"/>
</dbReference>